<dbReference type="Gene3D" id="3.30.1330.30">
    <property type="match status" value="1"/>
</dbReference>
<dbReference type="EMBL" id="CAMXCT020006819">
    <property type="protein sequence ID" value="CAL1173925.1"/>
    <property type="molecule type" value="Genomic_DNA"/>
</dbReference>
<dbReference type="InterPro" id="IPR029064">
    <property type="entry name" value="Ribosomal_eL30-like_sf"/>
</dbReference>
<reference evidence="5" key="1">
    <citation type="submission" date="2022-10" db="EMBL/GenBank/DDBJ databases">
        <authorList>
            <person name="Chen Y."/>
            <person name="Dougan E. K."/>
            <person name="Chan C."/>
            <person name="Rhodes N."/>
            <person name="Thang M."/>
        </authorList>
    </citation>
    <scope>NUCLEOTIDE SEQUENCE</scope>
</reference>
<dbReference type="PROSITE" id="PS00709">
    <property type="entry name" value="RIBOSOMAL_L30E_1"/>
    <property type="match status" value="1"/>
</dbReference>
<comment type="similarity">
    <text evidence="1">Belongs to the eukaryotic ribosomal protein eL30 family.</text>
</comment>
<evidence type="ECO:0000256" key="3">
    <source>
        <dbReference type="ARBA" id="ARBA00023274"/>
    </source>
</evidence>
<evidence type="ECO:0000313" key="6">
    <source>
        <dbReference type="EMBL" id="CAL1173925.1"/>
    </source>
</evidence>
<dbReference type="Pfam" id="PF01248">
    <property type="entry name" value="Ribosomal_L7Ae"/>
    <property type="match status" value="1"/>
</dbReference>
<evidence type="ECO:0000313" key="5">
    <source>
        <dbReference type="EMBL" id="CAI4020550.1"/>
    </source>
</evidence>
<keyword evidence="8" id="KW-1185">Reference proteome</keyword>
<dbReference type="OrthoDB" id="300584at2759"/>
<dbReference type="SUPFAM" id="SSF55315">
    <property type="entry name" value="L30e-like"/>
    <property type="match status" value="1"/>
</dbReference>
<name>A0A9P1GT54_9DINO</name>
<keyword evidence="3" id="KW-0687">Ribonucleoprotein</keyword>
<dbReference type="GO" id="GO:0003723">
    <property type="term" value="F:RNA binding"/>
    <property type="evidence" value="ECO:0007669"/>
    <property type="project" value="InterPro"/>
</dbReference>
<dbReference type="GO" id="GO:0005840">
    <property type="term" value="C:ribosome"/>
    <property type="evidence" value="ECO:0007669"/>
    <property type="project" value="UniProtKB-KW"/>
</dbReference>
<evidence type="ECO:0000256" key="2">
    <source>
        <dbReference type="ARBA" id="ARBA00022980"/>
    </source>
</evidence>
<feature type="non-terminal residue" evidence="5">
    <location>
        <position position="1"/>
    </location>
</feature>
<evidence type="ECO:0000313" key="7">
    <source>
        <dbReference type="EMBL" id="CAL4807862.1"/>
    </source>
</evidence>
<evidence type="ECO:0000313" key="8">
    <source>
        <dbReference type="Proteomes" id="UP001152797"/>
    </source>
</evidence>
<evidence type="ECO:0000259" key="4">
    <source>
        <dbReference type="Pfam" id="PF01248"/>
    </source>
</evidence>
<feature type="domain" description="Ribosomal protein eL8/eL30/eS12/Gadd45" evidence="4">
    <location>
        <begin position="15"/>
        <end position="67"/>
    </location>
</feature>
<accession>A0A9P1GT54</accession>
<reference evidence="6" key="2">
    <citation type="submission" date="2024-04" db="EMBL/GenBank/DDBJ databases">
        <authorList>
            <person name="Chen Y."/>
            <person name="Shah S."/>
            <person name="Dougan E. K."/>
            <person name="Thang M."/>
            <person name="Chan C."/>
        </authorList>
    </citation>
    <scope>NUCLEOTIDE SEQUENCE [LARGE SCALE GENOMIC DNA]</scope>
</reference>
<dbReference type="InterPro" id="IPR022991">
    <property type="entry name" value="Ribosomal_eL30_CS"/>
</dbReference>
<dbReference type="EMBL" id="CAMXCT010006819">
    <property type="protein sequence ID" value="CAI4020550.1"/>
    <property type="molecule type" value="Genomic_DNA"/>
</dbReference>
<evidence type="ECO:0000256" key="1">
    <source>
        <dbReference type="ARBA" id="ARBA00007326"/>
    </source>
</evidence>
<protein>
    <submittedName>
        <fullName evidence="7">Ribosomal protein eL8/eL30/eS12/Gadd45 domain-containing protein</fullName>
    </submittedName>
</protein>
<proteinExistence type="inferred from homology"/>
<dbReference type="PANTHER" id="PTHR11449">
    <property type="entry name" value="RIBOSOMAL PROTEIN L30"/>
    <property type="match status" value="1"/>
</dbReference>
<comment type="caution">
    <text evidence="5">The sequence shown here is derived from an EMBL/GenBank/DDBJ whole genome shotgun (WGS) entry which is preliminary data.</text>
</comment>
<organism evidence="5">
    <name type="scientific">Cladocopium goreaui</name>
    <dbReference type="NCBI Taxonomy" id="2562237"/>
    <lineage>
        <taxon>Eukaryota</taxon>
        <taxon>Sar</taxon>
        <taxon>Alveolata</taxon>
        <taxon>Dinophyceae</taxon>
        <taxon>Suessiales</taxon>
        <taxon>Symbiodiniaceae</taxon>
        <taxon>Cladocopium</taxon>
    </lineage>
</organism>
<dbReference type="InterPro" id="IPR004038">
    <property type="entry name" value="Ribosomal_eL8/eL30/eS12/Gad45"/>
</dbReference>
<dbReference type="Proteomes" id="UP001152797">
    <property type="component" value="Unassembled WGS sequence"/>
</dbReference>
<dbReference type="EMBL" id="CAMXCT030006819">
    <property type="protein sequence ID" value="CAL4807862.1"/>
    <property type="molecule type" value="Genomic_DNA"/>
</dbReference>
<dbReference type="GO" id="GO:1990904">
    <property type="term" value="C:ribonucleoprotein complex"/>
    <property type="evidence" value="ECO:0007669"/>
    <property type="project" value="UniProtKB-KW"/>
</dbReference>
<dbReference type="InterPro" id="IPR039109">
    <property type="entry name" value="Ribosomal_eL30-like"/>
</dbReference>
<sequence length="88" mass="10120">MATKKQSKASKSQDSINARLQLVMKSGKYSLGHKTTLKTLRQGKSKLVLISNNCPALRKSEIEYYAMLAWRRVCSRCVRRRSWTRCAL</sequence>
<gene>
    <name evidence="5" type="ORF">C1SCF055_LOCUS44962</name>
</gene>
<dbReference type="AlphaFoldDB" id="A0A9P1GT54"/>
<keyword evidence="2 7" id="KW-0689">Ribosomal protein</keyword>